<dbReference type="GO" id="GO:0008168">
    <property type="term" value="F:methyltransferase activity"/>
    <property type="evidence" value="ECO:0007669"/>
    <property type="project" value="UniProtKB-KW"/>
</dbReference>
<dbReference type="InterPro" id="IPR029063">
    <property type="entry name" value="SAM-dependent_MTases_sf"/>
</dbReference>
<gene>
    <name evidence="1" type="ORF">BECKLPF1236A_GA0070988_1001826</name>
    <name evidence="2" type="ORF">BECKLPF1236C_GA0070990_100197</name>
</gene>
<dbReference type="AlphaFoldDB" id="A0A450X7E4"/>
<proteinExistence type="predicted"/>
<dbReference type="EMBL" id="CAADFM010000018">
    <property type="protein sequence ID" value="VFK08588.1"/>
    <property type="molecule type" value="Genomic_DNA"/>
</dbReference>
<accession>A0A450X7E4</accession>
<reference evidence="2" key="1">
    <citation type="submission" date="2019-02" db="EMBL/GenBank/DDBJ databases">
        <authorList>
            <person name="Gruber-Vodicka R. H."/>
            <person name="Seah K. B. B."/>
        </authorList>
    </citation>
    <scope>NUCLEOTIDE SEQUENCE</scope>
    <source>
        <strain evidence="1">BECK_S312</strain>
        <strain evidence="2">BECK_S426</strain>
    </source>
</reference>
<dbReference type="EMBL" id="CAADFP010000019">
    <property type="protein sequence ID" value="VFK25130.1"/>
    <property type="molecule type" value="Genomic_DNA"/>
</dbReference>
<evidence type="ECO:0000313" key="1">
    <source>
        <dbReference type="EMBL" id="VFK08588.1"/>
    </source>
</evidence>
<organism evidence="2">
    <name type="scientific">Candidatus Kentrum sp. LPFa</name>
    <dbReference type="NCBI Taxonomy" id="2126335"/>
    <lineage>
        <taxon>Bacteria</taxon>
        <taxon>Pseudomonadati</taxon>
        <taxon>Pseudomonadota</taxon>
        <taxon>Gammaproteobacteria</taxon>
        <taxon>Candidatus Kentrum</taxon>
    </lineage>
</organism>
<dbReference type="Pfam" id="PF13489">
    <property type="entry name" value="Methyltransf_23"/>
    <property type="match status" value="1"/>
</dbReference>
<keyword evidence="2" id="KW-0808">Transferase</keyword>
<evidence type="ECO:0000313" key="2">
    <source>
        <dbReference type="EMBL" id="VFK25130.1"/>
    </source>
</evidence>
<dbReference type="GO" id="GO:0032259">
    <property type="term" value="P:methylation"/>
    <property type="evidence" value="ECO:0007669"/>
    <property type="project" value="UniProtKB-KW"/>
</dbReference>
<dbReference type="Gene3D" id="3.40.50.150">
    <property type="entry name" value="Vaccinia Virus protein VP39"/>
    <property type="match status" value="1"/>
</dbReference>
<name>A0A450X7E4_9GAMM</name>
<sequence length="230" mass="26644">MGLRRPFRKMYRHYKLKSKTTQEIFTEAYEKHEKMRERGELESVSGIGSEVCRTETIRREIPLLFDEFNVSTVLDIPCGDFNWMRNIDLSGIDYTGADIVRELIRENSDKYEKQSLRFRNLNIIKDALPKVDLVICRDCLVHFSSSDIFLALNNICNSHSGHLLTTTFPEQRGHRDILTGSWRALNLEAAPFSFPKPLKTINEVDAEATSPSDKTLGLWEISEIREILKY</sequence>
<dbReference type="SUPFAM" id="SSF53335">
    <property type="entry name" value="S-adenosyl-L-methionine-dependent methyltransferases"/>
    <property type="match status" value="1"/>
</dbReference>
<keyword evidence="2" id="KW-0489">Methyltransferase</keyword>
<protein>
    <submittedName>
        <fullName evidence="2">Methyltransferase domain-containing protein</fullName>
    </submittedName>
</protein>